<reference evidence="1 6" key="4">
    <citation type="submission" date="2019-09" db="EMBL/GenBank/DDBJ databases">
        <title>Draft genome sequences of 48 bacterial type strains from the CCUG.</title>
        <authorList>
            <person name="Tunovic T."/>
            <person name="Pineiro-Iglesias B."/>
            <person name="Unosson C."/>
            <person name="Inganas E."/>
            <person name="Ohlen M."/>
            <person name="Cardew S."/>
            <person name="Jensie-Markopoulos S."/>
            <person name="Salva-Serra F."/>
            <person name="Jaen-Luchoro D."/>
            <person name="Karlsson R."/>
            <person name="Svensson-Stadler L."/>
            <person name="Chun J."/>
            <person name="Moore E."/>
        </authorList>
    </citation>
    <scope>NUCLEOTIDE SEQUENCE [LARGE SCALE GENOMIC DNA]</scope>
    <source>
        <strain evidence="1 6">CCUG 51522</strain>
    </source>
</reference>
<dbReference type="AlphaFoldDB" id="A0A0J6H057"/>
<sequence>MKDFLCARLNEYKDKYSELISSMEKNYKTTIWGMGIMPSYSPAPYMSELQGCKPGRFLKKDSEPDKNRQCYFLNKDNNIIGELKFAKYVTIKKQWIVYRRFFLHEADQILELTFGSELNGNLEANLDSVSLIKFLNDKATGHYCLNNTGEYFETLYKYNADKITSITEKIWRSTFTERFYEINHAGDSLTIFEVLTDNSKLKIYPEE</sequence>
<keyword evidence="4" id="KW-1185">Reference proteome</keyword>
<proteinExistence type="predicted"/>
<evidence type="ECO:0000313" key="6">
    <source>
        <dbReference type="Proteomes" id="UP000434925"/>
    </source>
</evidence>
<dbReference type="EMBL" id="VZPO01000022">
    <property type="protein sequence ID" value="KAB0495472.1"/>
    <property type="molecule type" value="Genomic_DNA"/>
</dbReference>
<reference evidence="2 5" key="1">
    <citation type="submission" date="2016-10" db="EMBL/GenBank/DDBJ databases">
        <title>Comparative genome analysis of multiple Pseudomonas spp. focuses on biocontrol and plant growth promoting traits.</title>
        <authorList>
            <person name="Tao X.-Y."/>
            <person name="Taylor C.G."/>
        </authorList>
    </citation>
    <scope>NUCLEOTIDE SEQUENCE [LARGE SCALE GENOMIC DNA]</scope>
    <source>
        <strain evidence="2 5">48C10</strain>
    </source>
</reference>
<evidence type="ECO:0000313" key="3">
    <source>
        <dbReference type="EMBL" id="SDS29096.1"/>
    </source>
</evidence>
<evidence type="ECO:0000313" key="5">
    <source>
        <dbReference type="Proteomes" id="UP000284168"/>
    </source>
</evidence>
<dbReference type="EMBL" id="LT629746">
    <property type="protein sequence ID" value="SDS29096.1"/>
    <property type="molecule type" value="Genomic_DNA"/>
</dbReference>
<accession>A0A0J6H057</accession>
<protein>
    <submittedName>
        <fullName evidence="3">Uncharacterized protein</fullName>
    </submittedName>
</protein>
<reference evidence="4" key="2">
    <citation type="submission" date="2016-10" db="EMBL/GenBank/DDBJ databases">
        <authorList>
            <person name="Varghese N."/>
            <person name="Submissions S."/>
        </authorList>
    </citation>
    <scope>NUCLEOTIDE SEQUENCE [LARGE SCALE GENOMIC DNA]</scope>
    <source>
        <strain evidence="4">BS3782</strain>
    </source>
</reference>
<dbReference type="Proteomes" id="UP000182814">
    <property type="component" value="Chromosome I"/>
</dbReference>
<dbReference type="EMBL" id="MOBN01000018">
    <property type="protein sequence ID" value="RON28118.1"/>
    <property type="molecule type" value="Genomic_DNA"/>
</dbReference>
<name>A0A0J6H057_9PSED</name>
<dbReference type="Proteomes" id="UP000434925">
    <property type="component" value="Unassembled WGS sequence"/>
</dbReference>
<evidence type="ECO:0000313" key="4">
    <source>
        <dbReference type="Proteomes" id="UP000182814"/>
    </source>
</evidence>
<dbReference type="Proteomes" id="UP000284168">
    <property type="component" value="Unassembled WGS sequence"/>
</dbReference>
<reference evidence="3" key="3">
    <citation type="submission" date="2016-10" db="EMBL/GenBank/DDBJ databases">
        <authorList>
            <person name="de Groot N.N."/>
        </authorList>
    </citation>
    <scope>NUCLEOTIDE SEQUENCE [LARGE SCALE GENOMIC DNA]</scope>
    <source>
        <strain evidence="3">BS3782</strain>
    </source>
</reference>
<dbReference type="RefSeq" id="WP_048397914.1">
    <property type="nucleotide sequence ID" value="NZ_JYLB01000019.1"/>
</dbReference>
<gene>
    <name evidence="2" type="ORF">BK663_08880</name>
    <name evidence="1" type="ORF">F7R14_30565</name>
    <name evidence="3" type="ORF">SAMN04490191_1128</name>
</gene>
<organism evidence="3 4">
    <name type="scientific">Pseudomonas lini</name>
    <dbReference type="NCBI Taxonomy" id="163011"/>
    <lineage>
        <taxon>Bacteria</taxon>
        <taxon>Pseudomonadati</taxon>
        <taxon>Pseudomonadota</taxon>
        <taxon>Gammaproteobacteria</taxon>
        <taxon>Pseudomonadales</taxon>
        <taxon>Pseudomonadaceae</taxon>
        <taxon>Pseudomonas</taxon>
    </lineage>
</organism>
<evidence type="ECO:0000313" key="1">
    <source>
        <dbReference type="EMBL" id="KAB0495472.1"/>
    </source>
</evidence>
<dbReference type="PATRIC" id="fig|163011.3.peg.924"/>
<evidence type="ECO:0000313" key="2">
    <source>
        <dbReference type="EMBL" id="RON28118.1"/>
    </source>
</evidence>